<dbReference type="GO" id="GO:0034456">
    <property type="term" value="C:UTP-C complex"/>
    <property type="evidence" value="ECO:0007669"/>
    <property type="project" value="EnsemblFungi"/>
</dbReference>
<accession>A0A1E4SFT2</accession>
<dbReference type="InterPro" id="IPR040447">
    <property type="entry name" value="RRM_Rrp7"/>
</dbReference>
<keyword evidence="6" id="KW-1185">Reference proteome</keyword>
<dbReference type="GO" id="GO:0042790">
    <property type="term" value="P:nucleolar large rRNA transcription by RNA polymerase I"/>
    <property type="evidence" value="ECO:0007669"/>
    <property type="project" value="EnsemblFungi"/>
</dbReference>
<reference evidence="6" key="1">
    <citation type="submission" date="2016-05" db="EMBL/GenBank/DDBJ databases">
        <title>Comparative genomics of biotechnologically important yeasts.</title>
        <authorList>
            <consortium name="DOE Joint Genome Institute"/>
            <person name="Riley R."/>
            <person name="Haridas S."/>
            <person name="Wolfe K.H."/>
            <person name="Lopes M.R."/>
            <person name="Hittinger C.T."/>
            <person name="Goker M."/>
            <person name="Salamov A."/>
            <person name="Wisecaver J."/>
            <person name="Long T.M."/>
            <person name="Aerts A.L."/>
            <person name="Barry K."/>
            <person name="Choi C."/>
            <person name="Clum A."/>
            <person name="Coughlan A.Y."/>
            <person name="Deshpande S."/>
            <person name="Douglass A.P."/>
            <person name="Hanson S.J."/>
            <person name="Klenk H.-P."/>
            <person name="Labutti K."/>
            <person name="Lapidus A."/>
            <person name="Lindquist E."/>
            <person name="Lipzen A."/>
            <person name="Meier-Kolthoff J.P."/>
            <person name="Ohm R.A."/>
            <person name="Otillar R.P."/>
            <person name="Pangilinan J."/>
            <person name="Peng Y."/>
            <person name="Rokas A."/>
            <person name="Rosa C.A."/>
            <person name="Scheuner C."/>
            <person name="Sibirny A.A."/>
            <person name="Slot J.C."/>
            <person name="Stielow J.B."/>
            <person name="Sun H."/>
            <person name="Kurtzman C.P."/>
            <person name="Blackwell M."/>
            <person name="Grigoriev I.V."/>
            <person name="Jeffries T.W."/>
        </authorList>
    </citation>
    <scope>NUCLEOTIDE SEQUENCE [LARGE SCALE GENOMIC DNA]</scope>
    <source>
        <strain evidence="6">NRRL Y-17324</strain>
    </source>
</reference>
<evidence type="ECO:0000313" key="5">
    <source>
        <dbReference type="EMBL" id="ODV78371.1"/>
    </source>
</evidence>
<sequence>MPKDIKGFTVLPIVIGGDKAPEAPTHYIYVKKHDSKGSTDNRSLFICNVPIETEISAVRKYFQETAIGATVEEFVPSLLTDYPEDIWVNLTKLTSDLEVNPEMAHLEESGASKLPKNCGIVTFVDKSACQLAYSALKKLASSEKTSQWPAPLSTSASVHYATKYRNQILDTAQLSLAVAQSLVDFEKAEQESYEALQQQTQLVDEDGFTLVVGSHRKTKAGVLGKQQLTNSAELAKAQAKMKKKEKEDFYRFQLRQRKKEEMNDLLQKFKADQDKVRVMREKKRFRPY</sequence>
<comment type="similarity">
    <text evidence="1">Belongs to the RRP7 family.</text>
</comment>
<dbReference type="GeneID" id="30981917"/>
<dbReference type="CDD" id="cd12293">
    <property type="entry name" value="dRRM_Rrp7p"/>
    <property type="match status" value="1"/>
</dbReference>
<gene>
    <name evidence="5" type="ORF">CANTADRAFT_26497</name>
</gene>
<dbReference type="GO" id="GO:0019843">
    <property type="term" value="F:rRNA binding"/>
    <property type="evidence" value="ECO:0007669"/>
    <property type="project" value="EnsemblFungi"/>
</dbReference>
<dbReference type="Pfam" id="PF12923">
    <property type="entry name" value="RRP7"/>
    <property type="match status" value="1"/>
</dbReference>
<evidence type="ECO:0000256" key="1">
    <source>
        <dbReference type="ARBA" id="ARBA00006110"/>
    </source>
</evidence>
<name>A0A1E4SFT2_9ASCO</name>
<feature type="domain" description="Ribosomal RNA-processing protein 7 C-terminal" evidence="3">
    <location>
        <begin position="166"/>
        <end position="288"/>
    </location>
</feature>
<evidence type="ECO:0000259" key="3">
    <source>
        <dbReference type="Pfam" id="PF12923"/>
    </source>
</evidence>
<dbReference type="GO" id="GO:0060962">
    <property type="term" value="P:regulation of ribosomal protein gene transcription by RNA polymerase II"/>
    <property type="evidence" value="ECO:0007669"/>
    <property type="project" value="EnsemblFungi"/>
</dbReference>
<proteinExistence type="inferred from homology"/>
<dbReference type="OrthoDB" id="5390at2759"/>
<dbReference type="RefSeq" id="XP_020063493.1">
    <property type="nucleotide sequence ID" value="XM_020207780.1"/>
</dbReference>
<protein>
    <submittedName>
        <fullName evidence="5">Ribosomal RNA processing protein 7</fullName>
    </submittedName>
</protein>
<dbReference type="InterPro" id="IPR040446">
    <property type="entry name" value="RRP7"/>
</dbReference>
<organism evidence="5 6">
    <name type="scientific">Suhomyces tanzawaensis NRRL Y-17324</name>
    <dbReference type="NCBI Taxonomy" id="984487"/>
    <lineage>
        <taxon>Eukaryota</taxon>
        <taxon>Fungi</taxon>
        <taxon>Dikarya</taxon>
        <taxon>Ascomycota</taxon>
        <taxon>Saccharomycotina</taxon>
        <taxon>Pichiomycetes</taxon>
        <taxon>Debaryomycetaceae</taxon>
        <taxon>Suhomyces</taxon>
    </lineage>
</organism>
<dbReference type="AlphaFoldDB" id="A0A1E4SFT2"/>
<feature type="coiled-coil region" evidence="2">
    <location>
        <begin position="225"/>
        <end position="275"/>
    </location>
</feature>
<dbReference type="PANTHER" id="PTHR13191:SF0">
    <property type="entry name" value="RIBOSOMAL RNA-PROCESSING PROTEIN 7 HOMOLOG A-RELATED"/>
    <property type="match status" value="1"/>
</dbReference>
<dbReference type="PANTHER" id="PTHR13191">
    <property type="entry name" value="RIBOSOMAL RNA PROCESSING PROTEIN 7-RELATED"/>
    <property type="match status" value="1"/>
</dbReference>
<dbReference type="GO" id="GO:0032040">
    <property type="term" value="C:small-subunit processome"/>
    <property type="evidence" value="ECO:0007669"/>
    <property type="project" value="EnsemblFungi"/>
</dbReference>
<feature type="domain" description="Rrp7 RRM-like N-terminal" evidence="4">
    <location>
        <begin position="4"/>
        <end position="164"/>
    </location>
</feature>
<dbReference type="Proteomes" id="UP000094285">
    <property type="component" value="Unassembled WGS sequence"/>
</dbReference>
<dbReference type="InterPro" id="IPR024326">
    <property type="entry name" value="RRP7_C"/>
</dbReference>
<dbReference type="EMBL" id="KV453913">
    <property type="protein sequence ID" value="ODV78371.1"/>
    <property type="molecule type" value="Genomic_DNA"/>
</dbReference>
<dbReference type="GO" id="GO:0032545">
    <property type="term" value="C:CURI complex"/>
    <property type="evidence" value="ECO:0007669"/>
    <property type="project" value="EnsemblFungi"/>
</dbReference>
<dbReference type="GO" id="GO:0000028">
    <property type="term" value="P:ribosomal small subunit assembly"/>
    <property type="evidence" value="ECO:0007669"/>
    <property type="project" value="EnsemblFungi"/>
</dbReference>
<keyword evidence="2" id="KW-0175">Coiled coil</keyword>
<dbReference type="Gene3D" id="6.10.250.1770">
    <property type="match status" value="1"/>
</dbReference>
<evidence type="ECO:0000313" key="6">
    <source>
        <dbReference type="Proteomes" id="UP000094285"/>
    </source>
</evidence>
<dbReference type="GO" id="GO:0006364">
    <property type="term" value="P:rRNA processing"/>
    <property type="evidence" value="ECO:0007669"/>
    <property type="project" value="EnsemblFungi"/>
</dbReference>
<evidence type="ECO:0000256" key="2">
    <source>
        <dbReference type="SAM" id="Coils"/>
    </source>
</evidence>
<evidence type="ECO:0000259" key="4">
    <source>
        <dbReference type="Pfam" id="PF17799"/>
    </source>
</evidence>
<dbReference type="Pfam" id="PF17799">
    <property type="entry name" value="RRM_Rrp7"/>
    <property type="match status" value="1"/>
</dbReference>
<dbReference type="STRING" id="984487.A0A1E4SFT2"/>